<dbReference type="InterPro" id="IPR016187">
    <property type="entry name" value="CTDL_fold"/>
</dbReference>
<dbReference type="PANTHER" id="PTHR22801">
    <property type="entry name" value="LITHOSTATHINE"/>
    <property type="match status" value="1"/>
</dbReference>
<dbReference type="InterPro" id="IPR050801">
    <property type="entry name" value="Ca-Dep_Lectins_ImmuneDev"/>
</dbReference>
<dbReference type="Gene3D" id="3.10.100.10">
    <property type="entry name" value="Mannose-Binding Protein A, subunit A"/>
    <property type="match status" value="1"/>
</dbReference>
<protein>
    <recommendedName>
        <fullName evidence="1">C-type lectin domain-containing protein</fullName>
    </recommendedName>
</protein>
<dbReference type="SUPFAM" id="SSF56436">
    <property type="entry name" value="C-type lectin-like"/>
    <property type="match status" value="1"/>
</dbReference>
<dbReference type="PROSITE" id="PS50041">
    <property type="entry name" value="C_TYPE_LECTIN_2"/>
    <property type="match status" value="1"/>
</dbReference>
<dbReference type="CDD" id="cd00037">
    <property type="entry name" value="CLECT"/>
    <property type="match status" value="1"/>
</dbReference>
<evidence type="ECO:0000259" key="1">
    <source>
        <dbReference type="PROSITE" id="PS50041"/>
    </source>
</evidence>
<dbReference type="InParanoid" id="C3XSU7"/>
<name>C3XSU7_BRAFL</name>
<dbReference type="AlphaFoldDB" id="C3XSU7"/>
<feature type="non-terminal residue" evidence="2">
    <location>
        <position position="1"/>
    </location>
</feature>
<gene>
    <name evidence="2" type="ORF">BRAFLDRAFT_213412</name>
</gene>
<evidence type="ECO:0000313" key="2">
    <source>
        <dbReference type="EMBL" id="EEN69018.1"/>
    </source>
</evidence>
<organism>
    <name type="scientific">Branchiostoma floridae</name>
    <name type="common">Florida lancelet</name>
    <name type="synonym">Amphioxus</name>
    <dbReference type="NCBI Taxonomy" id="7739"/>
    <lineage>
        <taxon>Eukaryota</taxon>
        <taxon>Metazoa</taxon>
        <taxon>Chordata</taxon>
        <taxon>Cephalochordata</taxon>
        <taxon>Leptocardii</taxon>
        <taxon>Amphioxiformes</taxon>
        <taxon>Branchiostomatidae</taxon>
        <taxon>Branchiostoma</taxon>
    </lineage>
</organism>
<dbReference type="InterPro" id="IPR016186">
    <property type="entry name" value="C-type_lectin-like/link_sf"/>
</dbReference>
<dbReference type="PANTHER" id="PTHR22801:SF63">
    <property type="entry name" value="C-TYPE LECTIN DOMAIN-CONTAINING PROTEIN"/>
    <property type="match status" value="1"/>
</dbReference>
<reference evidence="2" key="1">
    <citation type="journal article" date="2008" name="Nature">
        <title>The amphioxus genome and the evolution of the chordate karyotype.</title>
        <authorList>
            <consortium name="US DOE Joint Genome Institute (JGI-PGF)"/>
            <person name="Putnam N.H."/>
            <person name="Butts T."/>
            <person name="Ferrier D.E.K."/>
            <person name="Furlong R.F."/>
            <person name="Hellsten U."/>
            <person name="Kawashima T."/>
            <person name="Robinson-Rechavi M."/>
            <person name="Shoguchi E."/>
            <person name="Terry A."/>
            <person name="Yu J.-K."/>
            <person name="Benito-Gutierrez E.L."/>
            <person name="Dubchak I."/>
            <person name="Garcia-Fernandez J."/>
            <person name="Gibson-Brown J.J."/>
            <person name="Grigoriev I.V."/>
            <person name="Horton A.C."/>
            <person name="de Jong P.J."/>
            <person name="Jurka J."/>
            <person name="Kapitonov V.V."/>
            <person name="Kohara Y."/>
            <person name="Kuroki Y."/>
            <person name="Lindquist E."/>
            <person name="Lucas S."/>
            <person name="Osoegawa K."/>
            <person name="Pennacchio L.A."/>
            <person name="Salamov A.A."/>
            <person name="Satou Y."/>
            <person name="Sauka-Spengler T."/>
            <person name="Schmutz J."/>
            <person name="Shin-I T."/>
            <person name="Toyoda A."/>
            <person name="Bronner-Fraser M."/>
            <person name="Fujiyama A."/>
            <person name="Holland L.Z."/>
            <person name="Holland P.W.H."/>
            <person name="Satoh N."/>
            <person name="Rokhsar D.S."/>
        </authorList>
    </citation>
    <scope>NUCLEOTIDE SEQUENCE [LARGE SCALE GENOMIC DNA]</scope>
    <source>
        <strain evidence="2">S238N-H82</strain>
        <tissue evidence="2">Testes</tissue>
    </source>
</reference>
<sequence length="128" mass="14465">SRCFSLFTEPVSYQEARHICNDRGAKLPMAKDSSANDFLIRLTRESNVDVWIGLNFTTDKGWMWNDGISLEAKRFRAWAPNEPNGDRDTHCVRLSVSATHAKSATSQNVWMDTPCGSSYGFICEKGWV</sequence>
<proteinExistence type="predicted"/>
<dbReference type="SMART" id="SM00034">
    <property type="entry name" value="CLECT"/>
    <property type="match status" value="1"/>
</dbReference>
<feature type="domain" description="C-type lectin" evidence="1">
    <location>
        <begin position="1"/>
        <end position="124"/>
    </location>
</feature>
<accession>C3XSU7</accession>
<dbReference type="InterPro" id="IPR001304">
    <property type="entry name" value="C-type_lectin-like"/>
</dbReference>
<dbReference type="EMBL" id="GG666459">
    <property type="protein sequence ID" value="EEN69018.1"/>
    <property type="molecule type" value="Genomic_DNA"/>
</dbReference>
<dbReference type="Pfam" id="PF00059">
    <property type="entry name" value="Lectin_C"/>
    <property type="match status" value="1"/>
</dbReference>